<feature type="chain" id="PRO_5023879568" description="Squalene cyclase N-terminal domain-containing protein" evidence="1">
    <location>
        <begin position="26"/>
        <end position="422"/>
    </location>
</feature>
<evidence type="ECO:0000256" key="1">
    <source>
        <dbReference type="SAM" id="SignalP"/>
    </source>
</evidence>
<keyword evidence="1" id="KW-0732">Signal</keyword>
<dbReference type="OrthoDB" id="21502at2759"/>
<feature type="signal peptide" evidence="1">
    <location>
        <begin position="1"/>
        <end position="25"/>
    </location>
</feature>
<dbReference type="SUPFAM" id="SSF48239">
    <property type="entry name" value="Terpenoid cyclases/Protein prenyltransferases"/>
    <property type="match status" value="1"/>
</dbReference>
<dbReference type="PANTHER" id="PTHR11764">
    <property type="entry name" value="TERPENE CYCLASE/MUTASE FAMILY MEMBER"/>
    <property type="match status" value="1"/>
</dbReference>
<organism evidence="3 4">
    <name type="scientific">Eragrostis curvula</name>
    <name type="common">weeping love grass</name>
    <dbReference type="NCBI Taxonomy" id="38414"/>
    <lineage>
        <taxon>Eukaryota</taxon>
        <taxon>Viridiplantae</taxon>
        <taxon>Streptophyta</taxon>
        <taxon>Embryophyta</taxon>
        <taxon>Tracheophyta</taxon>
        <taxon>Spermatophyta</taxon>
        <taxon>Magnoliopsida</taxon>
        <taxon>Liliopsida</taxon>
        <taxon>Poales</taxon>
        <taxon>Poaceae</taxon>
        <taxon>PACMAD clade</taxon>
        <taxon>Chloridoideae</taxon>
        <taxon>Eragrostideae</taxon>
        <taxon>Eragrostidinae</taxon>
        <taxon>Eragrostis</taxon>
    </lineage>
</organism>
<feature type="non-terminal residue" evidence="3">
    <location>
        <position position="1"/>
    </location>
</feature>
<dbReference type="GO" id="GO:0005811">
    <property type="term" value="C:lipid droplet"/>
    <property type="evidence" value="ECO:0007669"/>
    <property type="project" value="InterPro"/>
</dbReference>
<evidence type="ECO:0000259" key="2">
    <source>
        <dbReference type="Pfam" id="PF13249"/>
    </source>
</evidence>
<dbReference type="GO" id="GO:0016866">
    <property type="term" value="F:intramolecular transferase activity"/>
    <property type="evidence" value="ECO:0007669"/>
    <property type="project" value="InterPro"/>
</dbReference>
<accession>A0A5J9V772</accession>
<evidence type="ECO:0000313" key="3">
    <source>
        <dbReference type="EMBL" id="TVU31374.1"/>
    </source>
</evidence>
<dbReference type="Gene3D" id="1.50.10.20">
    <property type="match status" value="1"/>
</dbReference>
<feature type="domain" description="Squalene cyclase N-terminal" evidence="2">
    <location>
        <begin position="212"/>
        <end position="403"/>
    </location>
</feature>
<gene>
    <name evidence="3" type="ORF">EJB05_23057</name>
</gene>
<protein>
    <recommendedName>
        <fullName evidence="2">Squalene cyclase N-terminal domain-containing protein</fullName>
    </recommendedName>
</protein>
<dbReference type="InterPro" id="IPR018333">
    <property type="entry name" value="Squalene_cyclase"/>
</dbReference>
<reference evidence="3 4" key="1">
    <citation type="journal article" date="2019" name="Sci. Rep.">
        <title>A high-quality genome of Eragrostis curvula grass provides insights into Poaceae evolution and supports new strategies to enhance forage quality.</title>
        <authorList>
            <person name="Carballo J."/>
            <person name="Santos B.A.C.M."/>
            <person name="Zappacosta D."/>
            <person name="Garbus I."/>
            <person name="Selva J.P."/>
            <person name="Gallo C.A."/>
            <person name="Diaz A."/>
            <person name="Albertini E."/>
            <person name="Caccamo M."/>
            <person name="Echenique V."/>
        </authorList>
    </citation>
    <scope>NUCLEOTIDE SEQUENCE [LARGE SCALE GENOMIC DNA]</scope>
    <source>
        <strain evidence="4">cv. Victoria</strain>
        <tissue evidence="3">Leaf</tissue>
    </source>
</reference>
<dbReference type="AlphaFoldDB" id="A0A5J9V772"/>
<comment type="caution">
    <text evidence="3">The sequence shown here is derived from an EMBL/GenBank/DDBJ whole genome shotgun (WGS) entry which is preliminary data.</text>
</comment>
<dbReference type="Pfam" id="PF13249">
    <property type="entry name" value="SQHop_cyclase_N"/>
    <property type="match status" value="1"/>
</dbReference>
<sequence length="422" mass="47891">MISAGFFGKILVIAILLRAFHNALCETCNHAAIATSPPLPLFQGSRHITKNGGSSFYAEVKSRTAACYSKHSQTATRIHPHNIIPESCRRLKIGEEASRHPLLRSPNGFLGRQVWEFDPDAGTPEERAEVERLRQEYTSNRFKQRECSDLLMRMQEFPYTLLFSFPDGFARTNYAKRKNHHHENIPATKKEEGLQITEEAILTSLRRALTQYSSIQAEDGHWPGGYSGILFIMPLLIIRIMSIYGHELFIIFALHVTQSLGDTLSTEHNEDGGWGTHTLGPSTMFGSCLSYATLRLLGEVLDWENEALTRGRDWILSHGSVTAAPQWAKIYLSIIGVYDWSGNHSIIPELWMLPELVPIHPARFWCFCRMVYMPMAYIYANKFVGPITTTVMALRNELYNIPYCDIDWAKARNSCAKDAFLC</sequence>
<dbReference type="EMBL" id="RWGY01000011">
    <property type="protein sequence ID" value="TVU31374.1"/>
    <property type="molecule type" value="Genomic_DNA"/>
</dbReference>
<dbReference type="Proteomes" id="UP000324897">
    <property type="component" value="Chromosome 1"/>
</dbReference>
<name>A0A5J9V772_9POAL</name>
<evidence type="ECO:0000313" key="4">
    <source>
        <dbReference type="Proteomes" id="UP000324897"/>
    </source>
</evidence>
<keyword evidence="4" id="KW-1185">Reference proteome</keyword>
<dbReference type="InterPro" id="IPR008930">
    <property type="entry name" value="Terpenoid_cyclase/PrenylTrfase"/>
</dbReference>
<dbReference type="GO" id="GO:0016104">
    <property type="term" value="P:triterpenoid biosynthetic process"/>
    <property type="evidence" value="ECO:0007669"/>
    <property type="project" value="InterPro"/>
</dbReference>
<proteinExistence type="predicted"/>
<dbReference type="PANTHER" id="PTHR11764:SF38">
    <property type="entry name" value="TERPENE CYCLASE_MUTASE FAMILY MEMBER"/>
    <property type="match status" value="1"/>
</dbReference>
<dbReference type="Gramene" id="TVU31374">
    <property type="protein sequence ID" value="TVU31374"/>
    <property type="gene ID" value="EJB05_23057"/>
</dbReference>
<dbReference type="InterPro" id="IPR032697">
    <property type="entry name" value="SQ_cyclase_N"/>
</dbReference>